<sequence length="782" mass="87528">MGARERAKGRAARKGGGKDPSWSSKQSKTTQSDYKTRSVQEWQSFASTPYSSSPRNGFSMAQEARNTERHGLTWGNARLRDNAVSFVSAGNLVREDPQSSRSESPRPEQSEPQTPEEPTTAGVPADDLSVQELVGVHEEGLQELHANGTHADQPLPQDQKDSSASDSDEVIFQGRNTSAKLLSKPNSPPRQSEAQPLRVPVEAHHLATNGRTPHSESLSDEPNHDLHPEAISARPRRRWESRHERRRREEEEEEEAIMRDYIDNMALDEKDDDDEDEDEAPTQKAKPHRRNEHFRYHKGSGEQHAKVKLLSVQKTAKTSILPDETDDWESADLDDLNDLSTTDEDVPEVGRVLRHRERSQGKQYLVTAVGMEVSDAKWVSHSKLVSTTATEQIEIYEGLFQSKLQGSIEVSSSEDEELEDLIDDIGSEQDENERIIQQTSRMSDEQIARALAKQEELGMGGDHLMLFDGKEAEDMDDDDEDDMNLDEFMNGDDFIPFSLSKHTSNRGRSKRNNRGRANFPSASAFADALDQDPYGGFDIMDFDRPSLRPKRKGRKSDYPYDLEDLDEELAEQLMNTWTKDREKKAARKREKMEAQQALQLDSAEGSDPAVIKARIRQFLVSEADTLEMTPMDAPLRASVHRLAKSLSMNSKSHGKDGKGLGRYPVLTKTPYTPQYTVDNIWEVDALMNLRKFFPKNLYRSYKSTRPSGATPRRNDRGGVAAASYANGEVVGAAAPEIGQDNRGRAMLEKMGWSVGMGIGKEGNKGSVDSIKHVVKTNKAGLG</sequence>
<dbReference type="Proteomes" id="UP000030752">
    <property type="component" value="Unassembled WGS sequence"/>
</dbReference>
<feature type="compositionally biased region" description="Basic and acidic residues" evidence="1">
    <location>
        <begin position="93"/>
        <end position="109"/>
    </location>
</feature>
<gene>
    <name evidence="3" type="ORF">HMPREF1541_09401</name>
</gene>
<feature type="domain" description="G-patch" evidence="2">
    <location>
        <begin position="739"/>
        <end position="782"/>
    </location>
</feature>
<feature type="region of interest" description="Disordered" evidence="1">
    <location>
        <begin position="496"/>
        <end position="519"/>
    </location>
</feature>
<dbReference type="InterPro" id="IPR036867">
    <property type="entry name" value="R3H_dom_sf"/>
</dbReference>
<feature type="compositionally biased region" description="Basic residues" evidence="1">
    <location>
        <begin position="503"/>
        <end position="514"/>
    </location>
</feature>
<dbReference type="OrthoDB" id="21470at2759"/>
<dbReference type="GeneID" id="19976740"/>
<keyword evidence="4" id="KW-1185">Reference proteome</keyword>
<feature type="compositionally biased region" description="Low complexity" evidence="1">
    <location>
        <begin position="23"/>
        <end position="32"/>
    </location>
</feature>
<accession>W2SCB8</accession>
<dbReference type="HOGENOM" id="CLU_007254_1_0_1"/>
<dbReference type="STRING" id="1220924.W2SCB8"/>
<dbReference type="Pfam" id="PF01585">
    <property type="entry name" value="G-patch"/>
    <property type="match status" value="1"/>
</dbReference>
<reference evidence="3 4" key="1">
    <citation type="submission" date="2013-03" db="EMBL/GenBank/DDBJ databases">
        <title>The Genome Sequence of Phialophora europaea CBS 101466.</title>
        <authorList>
            <consortium name="The Broad Institute Genomics Platform"/>
            <person name="Cuomo C."/>
            <person name="de Hoog S."/>
            <person name="Gorbushina A."/>
            <person name="Walker B."/>
            <person name="Young S.K."/>
            <person name="Zeng Q."/>
            <person name="Gargeya S."/>
            <person name="Fitzgerald M."/>
            <person name="Haas B."/>
            <person name="Abouelleil A."/>
            <person name="Allen A.W."/>
            <person name="Alvarado L."/>
            <person name="Arachchi H.M."/>
            <person name="Berlin A.M."/>
            <person name="Chapman S.B."/>
            <person name="Gainer-Dewar J."/>
            <person name="Goldberg J."/>
            <person name="Griggs A."/>
            <person name="Gujja S."/>
            <person name="Hansen M."/>
            <person name="Howarth C."/>
            <person name="Imamovic A."/>
            <person name="Ireland A."/>
            <person name="Larimer J."/>
            <person name="McCowan C."/>
            <person name="Murphy C."/>
            <person name="Pearson M."/>
            <person name="Poon T.W."/>
            <person name="Priest M."/>
            <person name="Roberts A."/>
            <person name="Saif S."/>
            <person name="Shea T."/>
            <person name="Sisk P."/>
            <person name="Sykes S."/>
            <person name="Wortman J."/>
            <person name="Nusbaum C."/>
            <person name="Birren B."/>
        </authorList>
    </citation>
    <scope>NUCLEOTIDE SEQUENCE [LARGE SCALE GENOMIC DNA]</scope>
    <source>
        <strain evidence="3 4">CBS 101466</strain>
    </source>
</reference>
<dbReference type="InParanoid" id="W2SCB8"/>
<evidence type="ECO:0000313" key="4">
    <source>
        <dbReference type="Proteomes" id="UP000030752"/>
    </source>
</evidence>
<feature type="region of interest" description="Disordered" evidence="1">
    <location>
        <begin position="1"/>
        <end position="305"/>
    </location>
</feature>
<dbReference type="AlphaFoldDB" id="W2SCB8"/>
<dbReference type="eggNOG" id="KOG0154">
    <property type="taxonomic scope" value="Eukaryota"/>
</dbReference>
<dbReference type="PANTHER" id="PTHR14195">
    <property type="entry name" value="G PATCH DOMAIN CONTAINING PROTEIN 2"/>
    <property type="match status" value="1"/>
</dbReference>
<dbReference type="EMBL" id="KB822712">
    <property type="protein sequence ID" value="ETN45569.1"/>
    <property type="molecule type" value="Genomic_DNA"/>
</dbReference>
<dbReference type="VEuPathDB" id="FungiDB:HMPREF1541_09401"/>
<evidence type="ECO:0000259" key="2">
    <source>
        <dbReference type="PROSITE" id="PS50174"/>
    </source>
</evidence>
<dbReference type="PROSITE" id="PS50174">
    <property type="entry name" value="G_PATCH"/>
    <property type="match status" value="1"/>
</dbReference>
<feature type="region of interest" description="Disordered" evidence="1">
    <location>
        <begin position="325"/>
        <end position="345"/>
    </location>
</feature>
<proteinExistence type="predicted"/>
<dbReference type="SMART" id="SM00443">
    <property type="entry name" value="G_patch"/>
    <property type="match status" value="1"/>
</dbReference>
<protein>
    <recommendedName>
        <fullName evidence="2">G-patch domain-containing protein</fullName>
    </recommendedName>
</protein>
<feature type="compositionally biased region" description="Polar residues" evidence="1">
    <location>
        <begin position="37"/>
        <end position="56"/>
    </location>
</feature>
<dbReference type="Gene3D" id="3.30.1370.50">
    <property type="entry name" value="R3H-like domain"/>
    <property type="match status" value="1"/>
</dbReference>
<dbReference type="InterPro" id="IPR000467">
    <property type="entry name" value="G_patch_dom"/>
</dbReference>
<dbReference type="InterPro" id="IPR001374">
    <property type="entry name" value="R3H_dom"/>
</dbReference>
<dbReference type="GO" id="GO:0003676">
    <property type="term" value="F:nucleic acid binding"/>
    <property type="evidence" value="ECO:0007669"/>
    <property type="project" value="InterPro"/>
</dbReference>
<feature type="compositionally biased region" description="Basic residues" evidence="1">
    <location>
        <begin position="285"/>
        <end position="298"/>
    </location>
</feature>
<feature type="region of interest" description="Disordered" evidence="1">
    <location>
        <begin position="538"/>
        <end position="558"/>
    </location>
</feature>
<dbReference type="Pfam" id="PF01424">
    <property type="entry name" value="R3H"/>
    <property type="match status" value="1"/>
</dbReference>
<dbReference type="SUPFAM" id="SSF82708">
    <property type="entry name" value="R3H domain"/>
    <property type="match status" value="1"/>
</dbReference>
<organism evidence="3 4">
    <name type="scientific">Cyphellophora europaea (strain CBS 101466)</name>
    <name type="common">Phialophora europaea</name>
    <dbReference type="NCBI Taxonomy" id="1220924"/>
    <lineage>
        <taxon>Eukaryota</taxon>
        <taxon>Fungi</taxon>
        <taxon>Dikarya</taxon>
        <taxon>Ascomycota</taxon>
        <taxon>Pezizomycotina</taxon>
        <taxon>Eurotiomycetes</taxon>
        <taxon>Chaetothyriomycetidae</taxon>
        <taxon>Chaetothyriales</taxon>
        <taxon>Cyphellophoraceae</taxon>
        <taxon>Cyphellophora</taxon>
    </lineage>
</organism>
<evidence type="ECO:0000256" key="1">
    <source>
        <dbReference type="SAM" id="MobiDB-lite"/>
    </source>
</evidence>
<feature type="compositionally biased region" description="Low complexity" evidence="1">
    <location>
        <begin position="110"/>
        <end position="120"/>
    </location>
</feature>
<name>W2SCB8_CYPE1</name>
<dbReference type="RefSeq" id="XP_008712297.1">
    <property type="nucleotide sequence ID" value="XM_008714075.1"/>
</dbReference>
<feature type="compositionally biased region" description="Acidic residues" evidence="1">
    <location>
        <begin position="269"/>
        <end position="280"/>
    </location>
</feature>
<evidence type="ECO:0000313" key="3">
    <source>
        <dbReference type="EMBL" id="ETN45569.1"/>
    </source>
</evidence>
<dbReference type="InterPro" id="IPR051189">
    <property type="entry name" value="Splicing_assoc_domain"/>
</dbReference>